<dbReference type="Gene3D" id="2.30.280.10">
    <property type="entry name" value="SRA-YDG"/>
    <property type="match status" value="1"/>
</dbReference>
<dbReference type="SMART" id="SM00317">
    <property type="entry name" value="SET"/>
    <property type="match status" value="1"/>
</dbReference>
<evidence type="ECO:0000256" key="4">
    <source>
        <dbReference type="ARBA" id="ARBA00022679"/>
    </source>
</evidence>
<evidence type="ECO:0000256" key="6">
    <source>
        <dbReference type="ARBA" id="ARBA00022853"/>
    </source>
</evidence>
<sequence length="868" mass="97012">MVTLRSTMPCSRQTPTKRIRDIEVIIIDSDSAESEAEEPKVTTVCRREHNDEEHELFCYKRRTFSSPASRRLSVVPSDEEEAEFFCHKRRSFASPTSRRLSVVSSDEEDNAHKDETMAVSARIRMTQSCMPSLRAASNNMDDVKEPTGRRRLFRLSTSPLIEKKMHMQDKGTENDFARAISAEPHANREEGASANMKVRRRLKCSSSSSSAEATSTIETDTDNMPIGRRLLLRKSEEFSTATSPPTRSIITRVAESVEAIENALDRLQEKLSSSSLLSPGHVCAREALPSISPGTNICRDIIPLCIDRPLIVASKQNVPSGIDVTAAKRVKDTLRLFNSYFLRCVQEEETRCRKEAEERAKNRSKEPRLSRRPDLKAISQMKDDDKLGYDGKIIGPVPGITIGDQFFSRCEMVAIGLHCHWLGGIDTIPATYKKKLGIARLPVASSIVLSGNYEDDIDNSEDVIYTGSGGNDLLGNKRQIADQVLKRGNLALKNNMEQGLPVRLVRGHKTKKSYTGKVYTYDGLYRVNDFWAEEGISGFTVYKYRLKRVEGQPLLTTNQVHFVSGHDIPASITELKGLVCPDISNGLESIAVPATNIHSPPFAPNDFKYITQTKVQKGVQKPIPAKGCNCEGECFDPHKCSCAIRNNRRFPYVTQNGGRLVEPMDVVYECGPHCACGQSCSNRVTQKGMQYRLEVFRTANKGWGVRSWDTIPAGAPVCQYFGVLMRTEEADDICDNEFIFELDCLQTIKGIGGRQRRLISNGDKMGLEDDPVANAPEQPEYCIDAGSCGSVSRLINHSCDPNLFVQCVLNDHHDLSQPRIWFFAAETIRPLQELSYDYGYALDSVVKNGKVKVLPCYCGAHNCRKRLH</sequence>
<dbReference type="GO" id="GO:0042054">
    <property type="term" value="F:histone methyltransferase activity"/>
    <property type="evidence" value="ECO:0007669"/>
    <property type="project" value="InterPro"/>
</dbReference>
<organism evidence="15 16">
    <name type="scientific">Adiantum capillus-veneris</name>
    <name type="common">Maidenhair fern</name>
    <dbReference type="NCBI Taxonomy" id="13818"/>
    <lineage>
        <taxon>Eukaryota</taxon>
        <taxon>Viridiplantae</taxon>
        <taxon>Streptophyta</taxon>
        <taxon>Embryophyta</taxon>
        <taxon>Tracheophyta</taxon>
        <taxon>Polypodiopsida</taxon>
        <taxon>Polypodiidae</taxon>
        <taxon>Polypodiales</taxon>
        <taxon>Pteridineae</taxon>
        <taxon>Pteridaceae</taxon>
        <taxon>Vittarioideae</taxon>
        <taxon>Adiantum</taxon>
    </lineage>
</organism>
<dbReference type="InterPro" id="IPR001214">
    <property type="entry name" value="SET_dom"/>
</dbReference>
<dbReference type="InterPro" id="IPR003105">
    <property type="entry name" value="SRA_YDG"/>
</dbReference>
<dbReference type="Gene3D" id="2.170.270.10">
    <property type="entry name" value="SET domain"/>
    <property type="match status" value="1"/>
</dbReference>
<dbReference type="Pfam" id="PF00856">
    <property type="entry name" value="SET"/>
    <property type="match status" value="1"/>
</dbReference>
<evidence type="ECO:0000256" key="8">
    <source>
        <dbReference type="PROSITE-ProRule" id="PRU00358"/>
    </source>
</evidence>
<evidence type="ECO:0000259" key="13">
    <source>
        <dbReference type="PROSITE" id="PS50868"/>
    </source>
</evidence>
<evidence type="ECO:0000256" key="9">
    <source>
        <dbReference type="SAM" id="Coils"/>
    </source>
</evidence>
<keyword evidence="2" id="KW-0158">Chromosome</keyword>
<feature type="domain" description="Post-SET" evidence="13">
    <location>
        <begin position="852"/>
        <end position="868"/>
    </location>
</feature>
<evidence type="ECO:0000256" key="7">
    <source>
        <dbReference type="ARBA" id="ARBA00023242"/>
    </source>
</evidence>
<evidence type="ECO:0000256" key="10">
    <source>
        <dbReference type="SAM" id="MobiDB-lite"/>
    </source>
</evidence>
<evidence type="ECO:0000256" key="2">
    <source>
        <dbReference type="ARBA" id="ARBA00022454"/>
    </source>
</evidence>
<dbReference type="PROSITE" id="PS51015">
    <property type="entry name" value="YDG"/>
    <property type="match status" value="1"/>
</dbReference>
<dbReference type="GO" id="GO:0003690">
    <property type="term" value="F:double-stranded DNA binding"/>
    <property type="evidence" value="ECO:0007669"/>
    <property type="project" value="TreeGrafter"/>
</dbReference>
<keyword evidence="5" id="KW-0949">S-adenosyl-L-methionine</keyword>
<dbReference type="InterPro" id="IPR046341">
    <property type="entry name" value="SET_dom_sf"/>
</dbReference>
<feature type="region of interest" description="Disordered" evidence="10">
    <location>
        <begin position="187"/>
        <end position="217"/>
    </location>
</feature>
<dbReference type="SMART" id="SM00466">
    <property type="entry name" value="SRA"/>
    <property type="match status" value="1"/>
</dbReference>
<dbReference type="EMBL" id="JABFUD020000014">
    <property type="protein sequence ID" value="KAI5070519.1"/>
    <property type="molecule type" value="Genomic_DNA"/>
</dbReference>
<keyword evidence="16" id="KW-1185">Reference proteome</keyword>
<dbReference type="InterPro" id="IPR051357">
    <property type="entry name" value="H3K9_HMTase_SUVAR3-9"/>
</dbReference>
<dbReference type="PROSITE" id="PS50867">
    <property type="entry name" value="PRE_SET"/>
    <property type="match status" value="1"/>
</dbReference>
<evidence type="ECO:0000256" key="5">
    <source>
        <dbReference type="ARBA" id="ARBA00022691"/>
    </source>
</evidence>
<gene>
    <name evidence="15" type="ORF">GOP47_0014862</name>
</gene>
<dbReference type="GO" id="GO:0008270">
    <property type="term" value="F:zinc ion binding"/>
    <property type="evidence" value="ECO:0007669"/>
    <property type="project" value="InterPro"/>
</dbReference>
<comment type="caution">
    <text evidence="15">The sequence shown here is derived from an EMBL/GenBank/DDBJ whole genome shotgun (WGS) entry which is preliminary data.</text>
</comment>
<proteinExistence type="predicted"/>
<comment type="subcellular location">
    <subcellularLocation>
        <location evidence="1">Chromosome</location>
    </subcellularLocation>
    <subcellularLocation>
        <location evidence="8">Nucleus</location>
    </subcellularLocation>
</comment>
<evidence type="ECO:0000256" key="1">
    <source>
        <dbReference type="ARBA" id="ARBA00004286"/>
    </source>
</evidence>
<keyword evidence="9" id="KW-0175">Coiled coil</keyword>
<dbReference type="AlphaFoldDB" id="A0A9D4UMC2"/>
<dbReference type="PANTHER" id="PTHR45660">
    <property type="entry name" value="HISTONE-LYSINE N-METHYLTRANSFERASE SETMAR"/>
    <property type="match status" value="1"/>
</dbReference>
<dbReference type="InterPro" id="IPR025794">
    <property type="entry name" value="H3-K9-MeTrfase_plant"/>
</dbReference>
<reference evidence="15" key="1">
    <citation type="submission" date="2021-01" db="EMBL/GenBank/DDBJ databases">
        <title>Adiantum capillus-veneris genome.</title>
        <authorList>
            <person name="Fang Y."/>
            <person name="Liao Q."/>
        </authorList>
    </citation>
    <scope>NUCLEOTIDE SEQUENCE</scope>
    <source>
        <strain evidence="15">H3</strain>
        <tissue evidence="15">Leaf</tissue>
    </source>
</reference>
<dbReference type="PROSITE" id="PS50280">
    <property type="entry name" value="SET"/>
    <property type="match status" value="1"/>
</dbReference>
<dbReference type="Pfam" id="PF05033">
    <property type="entry name" value="Pre-SET"/>
    <property type="match status" value="1"/>
</dbReference>
<evidence type="ECO:0000259" key="14">
    <source>
        <dbReference type="PROSITE" id="PS51015"/>
    </source>
</evidence>
<dbReference type="PANTHER" id="PTHR45660:SF94">
    <property type="entry name" value="HISTONE-LYSINE N-METHYLTRANSFERASE, H3 LYSINE-9 SPECIFIC SUVH4"/>
    <property type="match status" value="1"/>
</dbReference>
<feature type="compositionally biased region" description="Low complexity" evidence="10">
    <location>
        <begin position="205"/>
        <end position="217"/>
    </location>
</feature>
<dbReference type="SMART" id="SM00468">
    <property type="entry name" value="PreSET"/>
    <property type="match status" value="1"/>
</dbReference>
<evidence type="ECO:0000259" key="12">
    <source>
        <dbReference type="PROSITE" id="PS50867"/>
    </source>
</evidence>
<evidence type="ECO:0000313" key="15">
    <source>
        <dbReference type="EMBL" id="KAI5070519.1"/>
    </source>
</evidence>
<dbReference type="InterPro" id="IPR036987">
    <property type="entry name" value="SRA-YDG_sf"/>
</dbReference>
<dbReference type="SUPFAM" id="SSF88697">
    <property type="entry name" value="PUA domain-like"/>
    <property type="match status" value="1"/>
</dbReference>
<dbReference type="Proteomes" id="UP000886520">
    <property type="component" value="Chromosome 14"/>
</dbReference>
<name>A0A9D4UMC2_ADICA</name>
<feature type="domain" description="YDG" evidence="14">
    <location>
        <begin position="395"/>
        <end position="548"/>
    </location>
</feature>
<feature type="region of interest" description="Disordered" evidence="10">
    <location>
        <begin position="356"/>
        <end position="376"/>
    </location>
</feature>
<dbReference type="PROSITE" id="PS50868">
    <property type="entry name" value="POST_SET"/>
    <property type="match status" value="1"/>
</dbReference>
<keyword evidence="6" id="KW-0156">Chromatin regulator</keyword>
<dbReference type="OrthoDB" id="5792673at2759"/>
<dbReference type="GO" id="GO:0005694">
    <property type="term" value="C:chromosome"/>
    <property type="evidence" value="ECO:0007669"/>
    <property type="project" value="UniProtKB-SubCell"/>
</dbReference>
<dbReference type="PROSITE" id="PS51575">
    <property type="entry name" value="SAM_MT43_SUVAR39_2"/>
    <property type="match status" value="1"/>
</dbReference>
<evidence type="ECO:0000259" key="11">
    <source>
        <dbReference type="PROSITE" id="PS50280"/>
    </source>
</evidence>
<dbReference type="GO" id="GO:0005634">
    <property type="term" value="C:nucleus"/>
    <property type="evidence" value="ECO:0007669"/>
    <property type="project" value="UniProtKB-SubCell"/>
</dbReference>
<accession>A0A9D4UMC2</accession>
<protein>
    <submittedName>
        <fullName evidence="15">Uncharacterized protein</fullName>
    </submittedName>
</protein>
<dbReference type="InterPro" id="IPR015947">
    <property type="entry name" value="PUA-like_sf"/>
</dbReference>
<evidence type="ECO:0000313" key="16">
    <source>
        <dbReference type="Proteomes" id="UP000886520"/>
    </source>
</evidence>
<dbReference type="SUPFAM" id="SSF82199">
    <property type="entry name" value="SET domain"/>
    <property type="match status" value="1"/>
</dbReference>
<dbReference type="InterPro" id="IPR003616">
    <property type="entry name" value="Post-SET_dom"/>
</dbReference>
<keyword evidence="7 8" id="KW-0539">Nucleus</keyword>
<dbReference type="Pfam" id="PF02182">
    <property type="entry name" value="SAD_SRA"/>
    <property type="match status" value="1"/>
</dbReference>
<keyword evidence="4" id="KW-0808">Transferase</keyword>
<dbReference type="InterPro" id="IPR007728">
    <property type="entry name" value="Pre-SET_dom"/>
</dbReference>
<keyword evidence="3" id="KW-0489">Methyltransferase</keyword>
<feature type="coiled-coil region" evidence="9">
    <location>
        <begin position="250"/>
        <end position="277"/>
    </location>
</feature>
<feature type="domain" description="SET" evidence="11">
    <location>
        <begin position="691"/>
        <end position="839"/>
    </location>
</feature>
<feature type="domain" description="Pre-SET" evidence="12">
    <location>
        <begin position="626"/>
        <end position="688"/>
    </location>
</feature>
<evidence type="ECO:0000256" key="3">
    <source>
        <dbReference type="ARBA" id="ARBA00022603"/>
    </source>
</evidence>
<dbReference type="GO" id="GO:0032259">
    <property type="term" value="P:methylation"/>
    <property type="evidence" value="ECO:0007669"/>
    <property type="project" value="UniProtKB-KW"/>
</dbReference>